<protein>
    <submittedName>
        <fullName evidence="1">Uncharacterized protein</fullName>
    </submittedName>
</protein>
<dbReference type="AlphaFoldDB" id="A0A2P7BAC6"/>
<dbReference type="Proteomes" id="UP000241444">
    <property type="component" value="Unassembled WGS sequence"/>
</dbReference>
<organism evidence="1 2">
    <name type="scientific">Phyllobacterium brassicacearum</name>
    <dbReference type="NCBI Taxonomy" id="314235"/>
    <lineage>
        <taxon>Bacteria</taxon>
        <taxon>Pseudomonadati</taxon>
        <taxon>Pseudomonadota</taxon>
        <taxon>Alphaproteobacteria</taxon>
        <taxon>Hyphomicrobiales</taxon>
        <taxon>Phyllobacteriaceae</taxon>
        <taxon>Phyllobacterium</taxon>
    </lineage>
</organism>
<comment type="caution">
    <text evidence="1">The sequence shown here is derived from an EMBL/GenBank/DDBJ whole genome shotgun (WGS) entry which is preliminary data.</text>
</comment>
<proteinExistence type="predicted"/>
<reference evidence="2" key="1">
    <citation type="submission" date="2017-11" db="EMBL/GenBank/DDBJ databases">
        <authorList>
            <person name="Kuznetsova I."/>
            <person name="Sazanova A."/>
            <person name="Chirak E."/>
            <person name="Safronova V."/>
            <person name="Willems A."/>
        </authorList>
    </citation>
    <scope>NUCLEOTIDE SEQUENCE [LARGE SCALE GENOMIC DNA]</scope>
    <source>
        <strain evidence="2">STM 196</strain>
    </source>
</reference>
<name>A0A2P7BAC6_9HYPH</name>
<evidence type="ECO:0000313" key="1">
    <source>
        <dbReference type="EMBL" id="PSH63425.1"/>
    </source>
</evidence>
<evidence type="ECO:0000313" key="2">
    <source>
        <dbReference type="Proteomes" id="UP000241444"/>
    </source>
</evidence>
<gene>
    <name evidence="1" type="ORF">CU102_23725</name>
</gene>
<sequence>MQARRWQQSWWDKSPICGSNTICSRLTPTHGSADLVKRQKNNAADAEAICEAAMRPTGPAYTALLQLRRN</sequence>
<dbReference type="EMBL" id="PGGO01000024">
    <property type="protein sequence ID" value="PSH63425.1"/>
    <property type="molecule type" value="Genomic_DNA"/>
</dbReference>
<keyword evidence="2" id="KW-1185">Reference proteome</keyword>
<accession>A0A2P7BAC6</accession>